<reference evidence="1" key="1">
    <citation type="submission" date="2022-01" db="EMBL/GenBank/DDBJ databases">
        <authorList>
            <person name="King R."/>
        </authorList>
    </citation>
    <scope>NUCLEOTIDE SEQUENCE</scope>
</reference>
<dbReference type="AlphaFoldDB" id="A0A9P0D1J0"/>
<evidence type="ECO:0000313" key="2">
    <source>
        <dbReference type="Proteomes" id="UP001153636"/>
    </source>
</evidence>
<keyword evidence="2" id="KW-1185">Reference proteome</keyword>
<evidence type="ECO:0000313" key="1">
    <source>
        <dbReference type="EMBL" id="CAH1110158.1"/>
    </source>
</evidence>
<dbReference type="Gene3D" id="3.30.420.10">
    <property type="entry name" value="Ribonuclease H-like superfamily/Ribonuclease H"/>
    <property type="match status" value="1"/>
</dbReference>
<dbReference type="GO" id="GO:0003676">
    <property type="term" value="F:nucleic acid binding"/>
    <property type="evidence" value="ECO:0007669"/>
    <property type="project" value="InterPro"/>
</dbReference>
<accession>A0A9P0D1J0</accession>
<dbReference type="EMBL" id="OV651816">
    <property type="protein sequence ID" value="CAH1110158.1"/>
    <property type="molecule type" value="Genomic_DNA"/>
</dbReference>
<proteinExistence type="predicted"/>
<gene>
    <name evidence="1" type="ORF">PSYICH_LOCUS9897</name>
</gene>
<dbReference type="PANTHER" id="PTHR33939">
    <property type="entry name" value="PROTEIN CBG22215"/>
    <property type="match status" value="1"/>
</dbReference>
<dbReference type="InterPro" id="IPR036397">
    <property type="entry name" value="RNaseH_sf"/>
</dbReference>
<dbReference type="Proteomes" id="UP001153636">
    <property type="component" value="Chromosome 4"/>
</dbReference>
<dbReference type="OrthoDB" id="6742587at2759"/>
<name>A0A9P0D1J0_9CUCU</name>
<dbReference type="PANTHER" id="PTHR33939:SF1">
    <property type="entry name" value="DUF4371 DOMAIN-CONTAINING PROTEIN"/>
    <property type="match status" value="1"/>
</dbReference>
<organism evidence="1 2">
    <name type="scientific">Psylliodes chrysocephalus</name>
    <dbReference type="NCBI Taxonomy" id="3402493"/>
    <lineage>
        <taxon>Eukaryota</taxon>
        <taxon>Metazoa</taxon>
        <taxon>Ecdysozoa</taxon>
        <taxon>Arthropoda</taxon>
        <taxon>Hexapoda</taxon>
        <taxon>Insecta</taxon>
        <taxon>Pterygota</taxon>
        <taxon>Neoptera</taxon>
        <taxon>Endopterygota</taxon>
        <taxon>Coleoptera</taxon>
        <taxon>Polyphaga</taxon>
        <taxon>Cucujiformia</taxon>
        <taxon>Chrysomeloidea</taxon>
        <taxon>Chrysomelidae</taxon>
        <taxon>Galerucinae</taxon>
        <taxon>Alticini</taxon>
        <taxon>Psylliodes</taxon>
    </lineage>
</organism>
<sequence>MDNAPYHSTLLERIPNASWNKVSLINRLKERNIKVPMPSMKLELLEIAKKHGPDKVYRLDRLALLHGDGVLRLPPYHCQFNPIELVWSECKRYYDAKITSAEHITADTVISVWNESLQQITPEK</sequence>
<protein>
    <submittedName>
        <fullName evidence="1">Uncharacterized protein</fullName>
    </submittedName>
</protein>